<dbReference type="RefSeq" id="WP_202237012.1">
    <property type="nucleotide sequence ID" value="NZ_AP018365.1"/>
</dbReference>
<reference evidence="1 2" key="4">
    <citation type="journal article" date="2020" name="Sci. Rep.">
        <title>beta-carboline chemical signals induce reveromycin production through a LuxR family regulator in Streptomyces sp. SN-593.</title>
        <authorList>
            <person name="Panthee S."/>
            <person name="Kito N."/>
            <person name="Hayashi T."/>
            <person name="Shimizu T."/>
            <person name="Ishikawa J."/>
            <person name="Hamamoto H."/>
            <person name="Osada H."/>
            <person name="Takahashi S."/>
        </authorList>
    </citation>
    <scope>NUCLEOTIDE SEQUENCE [LARGE SCALE GENOMIC DNA]</scope>
    <source>
        <strain evidence="1 2">SN-593</strain>
    </source>
</reference>
<dbReference type="EMBL" id="AP018365">
    <property type="protein sequence ID" value="BBB01062.1"/>
    <property type="molecule type" value="Genomic_DNA"/>
</dbReference>
<proteinExistence type="predicted"/>
<sequence>MTSDDIASHLYLIFADDVPLCGCGDPQSARALVHQILSLAPLYENQRYKEAEARCGTNGAYYVVMGLLTNAGLLEHGTVIGGSWLTDRGRWLLWAVDQLGGIDNIAHRLDEAGYPHDWDREKHAMQECVDACWTIPAPATT</sequence>
<dbReference type="AlphaFoldDB" id="A0A7U3UYM7"/>
<evidence type="ECO:0000313" key="1">
    <source>
        <dbReference type="EMBL" id="BBB01062.1"/>
    </source>
</evidence>
<reference evidence="1 2" key="1">
    <citation type="journal article" date="2010" name="J. Bacteriol.">
        <title>Biochemical characterization of a novel indole prenyltransferase from Streptomyces sp. SN-593.</title>
        <authorList>
            <person name="Takahashi S."/>
            <person name="Takagi H."/>
            <person name="Toyoda A."/>
            <person name="Uramoto M."/>
            <person name="Nogawa T."/>
            <person name="Ueki M."/>
            <person name="Sakaki Y."/>
            <person name="Osada H."/>
        </authorList>
    </citation>
    <scope>NUCLEOTIDE SEQUENCE [LARGE SCALE GENOMIC DNA]</scope>
    <source>
        <strain evidence="1 2">SN-593</strain>
    </source>
</reference>
<gene>
    <name evidence="1" type="ORF">RVR_8303</name>
</gene>
<dbReference type="KEGG" id="arev:RVR_8303"/>
<dbReference type="Proteomes" id="UP000595703">
    <property type="component" value="Chromosome"/>
</dbReference>
<organism evidence="1 2">
    <name type="scientific">Actinacidiphila reveromycinica</name>
    <dbReference type="NCBI Taxonomy" id="659352"/>
    <lineage>
        <taxon>Bacteria</taxon>
        <taxon>Bacillati</taxon>
        <taxon>Actinomycetota</taxon>
        <taxon>Actinomycetes</taxon>
        <taxon>Kitasatosporales</taxon>
        <taxon>Streptomycetaceae</taxon>
        <taxon>Actinacidiphila</taxon>
    </lineage>
</organism>
<reference evidence="1 2" key="3">
    <citation type="journal article" date="2011" name="Nat. Chem. Biol.">
        <title>Reveromycin A biosynthesis uses RevG and RevJ for stereospecific spiroacetal formation.</title>
        <authorList>
            <person name="Takahashi S."/>
            <person name="Toyoda A."/>
            <person name="Sekiyama Y."/>
            <person name="Takagi H."/>
            <person name="Nogawa T."/>
            <person name="Uramoto M."/>
            <person name="Suzuki R."/>
            <person name="Koshino H."/>
            <person name="Kumano T."/>
            <person name="Panthee S."/>
            <person name="Dairi T."/>
            <person name="Ishikawa J."/>
            <person name="Ikeda H."/>
            <person name="Sakaki Y."/>
            <person name="Osada H."/>
        </authorList>
    </citation>
    <scope>NUCLEOTIDE SEQUENCE [LARGE SCALE GENOMIC DNA]</scope>
    <source>
        <strain evidence="1 2">SN-593</strain>
    </source>
</reference>
<protein>
    <submittedName>
        <fullName evidence="1">Uncharacterized protein</fullName>
    </submittedName>
</protein>
<name>A0A7U3UYM7_9ACTN</name>
<keyword evidence="2" id="KW-1185">Reference proteome</keyword>
<reference evidence="1 2" key="2">
    <citation type="journal article" date="2011" name="J. Antibiot.">
        <title>Furaquinocins I and J: novel polyketide isoprenoid hybrid compounds from Streptomyces reveromyceticus SN-593.</title>
        <authorList>
            <person name="Panthee S."/>
            <person name="Takahashi S."/>
            <person name="Takagi H."/>
            <person name="Nogawa T."/>
            <person name="Oowada E."/>
            <person name="Uramoto M."/>
            <person name="Osada H."/>
        </authorList>
    </citation>
    <scope>NUCLEOTIDE SEQUENCE [LARGE SCALE GENOMIC DNA]</scope>
    <source>
        <strain evidence="1 2">SN-593</strain>
    </source>
</reference>
<evidence type="ECO:0000313" key="2">
    <source>
        <dbReference type="Proteomes" id="UP000595703"/>
    </source>
</evidence>
<accession>A0A7U3UYM7</accession>